<gene>
    <name evidence="2" type="ORF">LVJ82_09190</name>
</gene>
<evidence type="ECO:0000259" key="1">
    <source>
        <dbReference type="SMART" id="SM00849"/>
    </source>
</evidence>
<name>A0ABY4ECH6_9NEIS</name>
<dbReference type="PANTHER" id="PTHR43041:SF1">
    <property type="entry name" value="METALLO-BETA-LACTAMASE DOMAIN-CONTAINING PROTEIN"/>
    <property type="match status" value="1"/>
</dbReference>
<feature type="domain" description="Metallo-beta-lactamase" evidence="1">
    <location>
        <begin position="26"/>
        <end position="220"/>
    </location>
</feature>
<dbReference type="Pfam" id="PF19583">
    <property type="entry name" value="ODP"/>
    <property type="match status" value="1"/>
</dbReference>
<dbReference type="EMBL" id="CP091511">
    <property type="protein sequence ID" value="UOO91122.1"/>
    <property type="molecule type" value="Genomic_DNA"/>
</dbReference>
<proteinExistence type="predicted"/>
<accession>A0ABY4ECH6</accession>
<protein>
    <submittedName>
        <fullName evidence="2">MBL fold metallo-hydrolase</fullName>
    </submittedName>
</protein>
<dbReference type="SUPFAM" id="SSF56281">
    <property type="entry name" value="Metallo-hydrolase/oxidoreductase"/>
    <property type="match status" value="1"/>
</dbReference>
<dbReference type="InterPro" id="IPR036866">
    <property type="entry name" value="RibonucZ/Hydroxyglut_hydro"/>
</dbReference>
<dbReference type="SMART" id="SM00849">
    <property type="entry name" value="Lactamase_B"/>
    <property type="match status" value="1"/>
</dbReference>
<evidence type="ECO:0000313" key="3">
    <source>
        <dbReference type="Proteomes" id="UP000832011"/>
    </source>
</evidence>
<reference evidence="2 3" key="1">
    <citation type="journal article" date="2022" name="Res Sq">
        <title>Evolution of multicellular longitudinally dividing oral cavity symbionts (Neisseriaceae).</title>
        <authorList>
            <person name="Nyongesa S."/>
            <person name="Weber P."/>
            <person name="Bernet E."/>
            <person name="Pullido F."/>
            <person name="Nieckarz M."/>
            <person name="Delaby M."/>
            <person name="Nieves C."/>
            <person name="Viehboeck T."/>
            <person name="Krause N."/>
            <person name="Rivera-Millot A."/>
            <person name="Nakamura A."/>
            <person name="Vischer N."/>
            <person name="VanNieuwenhze M."/>
            <person name="Brun Y."/>
            <person name="Cava F."/>
            <person name="Bulgheresi S."/>
            <person name="Veyrier F."/>
        </authorList>
    </citation>
    <scope>NUCLEOTIDE SEQUENCE [LARGE SCALE GENOMIC DNA]</scope>
    <source>
        <strain evidence="2 3">SN4</strain>
    </source>
</reference>
<evidence type="ECO:0000313" key="2">
    <source>
        <dbReference type="EMBL" id="UOO91122.1"/>
    </source>
</evidence>
<dbReference type="Gene3D" id="3.60.15.10">
    <property type="entry name" value="Ribonuclease Z/Hydroxyacylglutathione hydrolase-like"/>
    <property type="match status" value="1"/>
</dbReference>
<dbReference type="InterPro" id="IPR001279">
    <property type="entry name" value="Metallo-B-lactamas"/>
</dbReference>
<dbReference type="RefSeq" id="WP_058305113.1">
    <property type="nucleotide sequence ID" value="NZ_CABKVG010000006.1"/>
</dbReference>
<sequence length="256" mass="28863">MAVVLYDDGTHKCVVFTDLVTGEGVQANQFAISHNGEGVLLDPGGNLTYKHLLAEISDYFLPSRTRYIFASHPDPDIIASVNGWLLITDAEVLIAEEWERFIPHFCLKGATVGRMVTIPPQGMKLDLNGGELQIIPAHFLHPVGNFHIYDPISKILFSGDVGASIVDAEEAAQTVTDFDHHLHHNSMLGFHQRYMSGNKACRYWVNMVRQLDIEWIVPQHGASFKGKEMVNRFLDWFEELECGIDLITQDDFRLLK</sequence>
<dbReference type="Proteomes" id="UP000832011">
    <property type="component" value="Chromosome"/>
</dbReference>
<keyword evidence="3" id="KW-1185">Reference proteome</keyword>
<dbReference type="InterPro" id="IPR045761">
    <property type="entry name" value="ODP_dom"/>
</dbReference>
<dbReference type="PANTHER" id="PTHR43041">
    <property type="entry name" value="HYDROLASE, METALLO-BETA-LACTAMASE SUPERFAMILY"/>
    <property type="match status" value="1"/>
</dbReference>
<organism evidence="2 3">
    <name type="scientific">Vitreoscilla massiliensis</name>
    <dbReference type="NCBI Taxonomy" id="1689272"/>
    <lineage>
        <taxon>Bacteria</taxon>
        <taxon>Pseudomonadati</taxon>
        <taxon>Pseudomonadota</taxon>
        <taxon>Betaproteobacteria</taxon>
        <taxon>Neisseriales</taxon>
        <taxon>Neisseriaceae</taxon>
        <taxon>Vitreoscilla</taxon>
    </lineage>
</organism>